<protein>
    <submittedName>
        <fullName evidence="2">Uncharacterized protein</fullName>
    </submittedName>
</protein>
<accession>A0ABU3BVR8</accession>
<proteinExistence type="predicted"/>
<evidence type="ECO:0000256" key="1">
    <source>
        <dbReference type="SAM" id="MobiDB-lite"/>
    </source>
</evidence>
<evidence type="ECO:0000313" key="3">
    <source>
        <dbReference type="Proteomes" id="UP001251857"/>
    </source>
</evidence>
<dbReference type="Proteomes" id="UP001251857">
    <property type="component" value="Unassembled WGS sequence"/>
</dbReference>
<keyword evidence="3" id="KW-1185">Reference proteome</keyword>
<feature type="region of interest" description="Disordered" evidence="1">
    <location>
        <begin position="85"/>
        <end position="106"/>
    </location>
</feature>
<name>A0ABU3BVR8_9GAMM</name>
<reference evidence="2 3" key="1">
    <citation type="submission" date="2023-09" db="EMBL/GenBank/DDBJ databases">
        <authorList>
            <person name="Rey-Velasco X."/>
        </authorList>
    </citation>
    <scope>NUCLEOTIDE SEQUENCE [LARGE SCALE GENOMIC DNA]</scope>
    <source>
        <strain evidence="2 3">W335</strain>
    </source>
</reference>
<organism evidence="2 3">
    <name type="scientific">Spectribacter hydrogenoxidans</name>
    <dbReference type="NCBI Taxonomy" id="3075608"/>
    <lineage>
        <taxon>Bacteria</taxon>
        <taxon>Pseudomonadati</taxon>
        <taxon>Pseudomonadota</taxon>
        <taxon>Gammaproteobacteria</taxon>
        <taxon>Salinisphaerales</taxon>
        <taxon>Salinisphaeraceae</taxon>
        <taxon>Spectribacter</taxon>
    </lineage>
</organism>
<gene>
    <name evidence="2" type="ORF">RM532_00315</name>
</gene>
<sequence>MSAAVLVEANRAHGDMQAALIAGNHEQALACLTARDHALHAMFRPGSPVSRTDAIKLASRIRADDAAGLPDLLARRDAVAAELRQHQRSRGAARGYRDVEADTARS</sequence>
<dbReference type="RefSeq" id="WP_311651089.1">
    <property type="nucleotide sequence ID" value="NZ_JAVRIB010000001.1"/>
</dbReference>
<comment type="caution">
    <text evidence="2">The sequence shown here is derived from an EMBL/GenBank/DDBJ whole genome shotgun (WGS) entry which is preliminary data.</text>
</comment>
<feature type="compositionally biased region" description="Basic and acidic residues" evidence="1">
    <location>
        <begin position="95"/>
        <end position="106"/>
    </location>
</feature>
<evidence type="ECO:0000313" key="2">
    <source>
        <dbReference type="EMBL" id="MDT0633389.1"/>
    </source>
</evidence>
<dbReference type="EMBL" id="JAVRIB010000001">
    <property type="protein sequence ID" value="MDT0633389.1"/>
    <property type="molecule type" value="Genomic_DNA"/>
</dbReference>